<reference evidence="1" key="2">
    <citation type="journal article" date="2017" name="Nat. Commun.">
        <title>Single-virus genomics reveals hidden cosmopolitan and abundant viruses.</title>
        <authorList>
            <person name="Martinez-Hernandez F."/>
            <person name="Fornas O."/>
            <person name="Lluesma Gomez M."/>
            <person name="Bolduc B."/>
            <person name="de la Cruz Pena M.J."/>
            <person name="Martinez J.M."/>
            <person name="Anton J."/>
            <person name="Gasol J.M."/>
            <person name="Rosselli R."/>
            <person name="Rodriguez-Valera F."/>
            <person name="Sullivan M.B."/>
            <person name="Acinas S.G."/>
            <person name="Martinez-Garcia M."/>
        </authorList>
    </citation>
    <scope>NUCLEOTIDE SEQUENCE</scope>
</reference>
<protein>
    <submittedName>
        <fullName evidence="1">Uncharacterized protein</fullName>
    </submittedName>
</protein>
<name>A0A218MKP9_9VIRU</name>
<dbReference type="Pfam" id="PF05069">
    <property type="entry name" value="Phage_tail_S"/>
    <property type="match status" value="1"/>
</dbReference>
<proteinExistence type="predicted"/>
<dbReference type="InterPro" id="IPR006522">
    <property type="entry name" value="Phage_virion_morphogenesis"/>
</dbReference>
<organism evidence="1">
    <name type="scientific">uncultured virus</name>
    <dbReference type="NCBI Taxonomy" id="340016"/>
    <lineage>
        <taxon>Viruses</taxon>
        <taxon>environmental samples</taxon>
    </lineage>
</organism>
<evidence type="ECO:0000313" key="1">
    <source>
        <dbReference type="EMBL" id="ASE99847.1"/>
    </source>
</evidence>
<accession>A0A218MKP9</accession>
<reference evidence="1" key="1">
    <citation type="submission" date="2016-10" db="EMBL/GenBank/DDBJ databases">
        <authorList>
            <person name="Varghese N."/>
        </authorList>
    </citation>
    <scope>NUCLEOTIDE SEQUENCE</scope>
</reference>
<sequence>MAIKFTYGGRNYEEAFEAFGEVEKTLKKLKKEMGELTPLFNQIADPLVSTVKARFDTDVLNESPYNEDAPNAKRSVHTKLARVNPGGPTLKDSGRLQRSIRRLKSPTKSKSGGQREVSTLRIGTTGVPYAEDHLYGGEWIIEGWEKKYAYGGKQKSRFFTDFDAMNYPSGKTNASEYGANFTKISSYPQARRRVEVPIRNFLAIDFEVEDFINDNVIDFANKMLEKYGK</sequence>
<dbReference type="EMBL" id="KY052800">
    <property type="protein sequence ID" value="ASE99847.1"/>
    <property type="molecule type" value="Genomic_DNA"/>
</dbReference>